<feature type="transmembrane region" description="Helical" evidence="1">
    <location>
        <begin position="9"/>
        <end position="32"/>
    </location>
</feature>
<reference evidence="3" key="1">
    <citation type="journal article" date="2019" name="Int. J. Syst. Evol. Microbiol.">
        <title>The Global Catalogue of Microorganisms (GCM) 10K type strain sequencing project: providing services to taxonomists for standard genome sequencing and annotation.</title>
        <authorList>
            <consortium name="The Broad Institute Genomics Platform"/>
            <consortium name="The Broad Institute Genome Sequencing Center for Infectious Disease"/>
            <person name="Wu L."/>
            <person name="Ma J."/>
        </authorList>
    </citation>
    <scope>NUCLEOTIDE SEQUENCE [LARGE SCALE GENOMIC DNA]</scope>
    <source>
        <strain evidence="3">KCTC 52640</strain>
    </source>
</reference>
<evidence type="ECO:0000313" key="3">
    <source>
        <dbReference type="Proteomes" id="UP001595462"/>
    </source>
</evidence>
<keyword evidence="3" id="KW-1185">Reference proteome</keyword>
<dbReference type="Proteomes" id="UP001595462">
    <property type="component" value="Unassembled WGS sequence"/>
</dbReference>
<evidence type="ECO:0000313" key="2">
    <source>
        <dbReference type="EMBL" id="MFC3102801.1"/>
    </source>
</evidence>
<keyword evidence="1" id="KW-1133">Transmembrane helix</keyword>
<sequence>MNFLRANSLLIAAFAALLMLLIFNIGVAFMPLPGFRTVLHLGSAVLMAIIIAGIFMDLRSAGALMRVFALGGLLWLAFMWLLFPVDYFTR</sequence>
<evidence type="ECO:0000256" key="1">
    <source>
        <dbReference type="SAM" id="Phobius"/>
    </source>
</evidence>
<feature type="transmembrane region" description="Helical" evidence="1">
    <location>
        <begin position="63"/>
        <end position="83"/>
    </location>
</feature>
<proteinExistence type="predicted"/>
<keyword evidence="1" id="KW-0812">Transmembrane</keyword>
<organism evidence="2 3">
    <name type="scientific">Salinisphaera aquimarina</name>
    <dbReference type="NCBI Taxonomy" id="2094031"/>
    <lineage>
        <taxon>Bacteria</taxon>
        <taxon>Pseudomonadati</taxon>
        <taxon>Pseudomonadota</taxon>
        <taxon>Gammaproteobacteria</taxon>
        <taxon>Salinisphaerales</taxon>
        <taxon>Salinisphaeraceae</taxon>
        <taxon>Salinisphaera</taxon>
    </lineage>
</organism>
<feature type="transmembrane region" description="Helical" evidence="1">
    <location>
        <begin position="38"/>
        <end position="56"/>
    </location>
</feature>
<gene>
    <name evidence="2" type="ORF">ACFOSU_02715</name>
</gene>
<keyword evidence="1" id="KW-0472">Membrane</keyword>
<name>A0ABV7ELL2_9GAMM</name>
<protein>
    <submittedName>
        <fullName evidence="2">Caa(3)-type oxidase subunit IV</fullName>
    </submittedName>
</protein>
<dbReference type="EMBL" id="JBHRSS010000001">
    <property type="protein sequence ID" value="MFC3102801.1"/>
    <property type="molecule type" value="Genomic_DNA"/>
</dbReference>
<dbReference type="RefSeq" id="WP_380686215.1">
    <property type="nucleotide sequence ID" value="NZ_JBHRSS010000001.1"/>
</dbReference>
<accession>A0ABV7ELL2</accession>
<comment type="caution">
    <text evidence="2">The sequence shown here is derived from an EMBL/GenBank/DDBJ whole genome shotgun (WGS) entry which is preliminary data.</text>
</comment>